<sequence>MILKISYKSCSEILALKSGMWRITGKPTSNYSSWLSDMDSLTFVHGKFHWLGLSRNESVTSYDISNEVFKEIPLPDGMFVVPDMKYVKHGFSVLGEMICICFAHRDRWKYTFNVWIMKDYGVNESWNRFFTIQSADLYSLIPEYRPLTSLGRLSSRMRQSTRLSLVARVAIQPDEMCFGVLPCDSATLFGFLEVVAFFLPAAIWFALKP</sequence>
<dbReference type="EMBL" id="MLFT02000219">
    <property type="protein sequence ID" value="PHT28445.1"/>
    <property type="molecule type" value="Genomic_DNA"/>
</dbReference>
<dbReference type="OrthoDB" id="5314306at2759"/>
<accession>A0A2G2V646</accession>
<feature type="domain" description="F-box associated beta-propeller type 1" evidence="2">
    <location>
        <begin position="9"/>
        <end position="138"/>
    </location>
</feature>
<reference evidence="3 4" key="1">
    <citation type="journal article" date="2017" name="Genome Biol.">
        <title>New reference genome sequences of hot pepper reveal the massive evolution of plant disease-resistance genes by retroduplication.</title>
        <authorList>
            <person name="Kim S."/>
            <person name="Park J."/>
            <person name="Yeom S.I."/>
            <person name="Kim Y.M."/>
            <person name="Seo E."/>
            <person name="Kim K.T."/>
            <person name="Kim M.S."/>
            <person name="Lee J.M."/>
            <person name="Cheong K."/>
            <person name="Shin H.S."/>
            <person name="Kim S.B."/>
            <person name="Han K."/>
            <person name="Lee J."/>
            <person name="Park M."/>
            <person name="Lee H.A."/>
            <person name="Lee H.Y."/>
            <person name="Lee Y."/>
            <person name="Oh S."/>
            <person name="Lee J.H."/>
            <person name="Choi E."/>
            <person name="Choi E."/>
            <person name="Lee S.E."/>
            <person name="Jeon J."/>
            <person name="Kim H."/>
            <person name="Choi G."/>
            <person name="Song H."/>
            <person name="Lee J."/>
            <person name="Lee S.C."/>
            <person name="Kwon J.K."/>
            <person name="Lee H.Y."/>
            <person name="Koo N."/>
            <person name="Hong Y."/>
            <person name="Kim R.W."/>
            <person name="Kang W.H."/>
            <person name="Huh J.H."/>
            <person name="Kang B.C."/>
            <person name="Yang T.J."/>
            <person name="Lee Y.H."/>
            <person name="Bennetzen J.L."/>
            <person name="Choi D."/>
        </authorList>
    </citation>
    <scope>NUCLEOTIDE SEQUENCE [LARGE SCALE GENOMIC DNA]</scope>
    <source>
        <strain evidence="4">cv. PBC81</strain>
    </source>
</reference>
<dbReference type="Pfam" id="PF07734">
    <property type="entry name" value="FBA_1"/>
    <property type="match status" value="1"/>
</dbReference>
<proteinExistence type="predicted"/>
<evidence type="ECO:0000313" key="3">
    <source>
        <dbReference type="EMBL" id="PHT28445.1"/>
    </source>
</evidence>
<gene>
    <name evidence="3" type="ORF">CQW23_31958</name>
</gene>
<feature type="transmembrane region" description="Helical" evidence="1">
    <location>
        <begin position="186"/>
        <end position="207"/>
    </location>
</feature>
<organism evidence="3 4">
    <name type="scientific">Capsicum baccatum</name>
    <name type="common">Peruvian pepper</name>
    <dbReference type="NCBI Taxonomy" id="33114"/>
    <lineage>
        <taxon>Eukaryota</taxon>
        <taxon>Viridiplantae</taxon>
        <taxon>Streptophyta</taxon>
        <taxon>Embryophyta</taxon>
        <taxon>Tracheophyta</taxon>
        <taxon>Spermatophyta</taxon>
        <taxon>Magnoliopsida</taxon>
        <taxon>eudicotyledons</taxon>
        <taxon>Gunneridae</taxon>
        <taxon>Pentapetalae</taxon>
        <taxon>asterids</taxon>
        <taxon>lamiids</taxon>
        <taxon>Solanales</taxon>
        <taxon>Solanaceae</taxon>
        <taxon>Solanoideae</taxon>
        <taxon>Capsiceae</taxon>
        <taxon>Capsicum</taxon>
    </lineage>
</organism>
<dbReference type="InterPro" id="IPR017451">
    <property type="entry name" value="F-box-assoc_interact_dom"/>
</dbReference>
<dbReference type="Proteomes" id="UP000224567">
    <property type="component" value="Unassembled WGS sequence"/>
</dbReference>
<dbReference type="NCBIfam" id="TIGR01640">
    <property type="entry name" value="F_box_assoc_1"/>
    <property type="match status" value="1"/>
</dbReference>
<comment type="caution">
    <text evidence="3">The sequence shown here is derived from an EMBL/GenBank/DDBJ whole genome shotgun (WGS) entry which is preliminary data.</text>
</comment>
<keyword evidence="1" id="KW-1133">Transmembrane helix</keyword>
<protein>
    <recommendedName>
        <fullName evidence="2">F-box associated beta-propeller type 1 domain-containing protein</fullName>
    </recommendedName>
</protein>
<reference evidence="4" key="2">
    <citation type="journal article" date="2017" name="J. Anim. Genet.">
        <title>Multiple reference genome sequences of hot pepper reveal the massive evolution of plant disease resistance genes by retroduplication.</title>
        <authorList>
            <person name="Kim S."/>
            <person name="Park J."/>
            <person name="Yeom S.-I."/>
            <person name="Kim Y.-M."/>
            <person name="Seo E."/>
            <person name="Kim K.-T."/>
            <person name="Kim M.-S."/>
            <person name="Lee J.M."/>
            <person name="Cheong K."/>
            <person name="Shin H.-S."/>
            <person name="Kim S.-B."/>
            <person name="Han K."/>
            <person name="Lee J."/>
            <person name="Park M."/>
            <person name="Lee H.-A."/>
            <person name="Lee H.-Y."/>
            <person name="Lee Y."/>
            <person name="Oh S."/>
            <person name="Lee J.H."/>
            <person name="Choi E."/>
            <person name="Choi E."/>
            <person name="Lee S.E."/>
            <person name="Jeon J."/>
            <person name="Kim H."/>
            <person name="Choi G."/>
            <person name="Song H."/>
            <person name="Lee J."/>
            <person name="Lee S.-C."/>
            <person name="Kwon J.-K."/>
            <person name="Lee H.-Y."/>
            <person name="Koo N."/>
            <person name="Hong Y."/>
            <person name="Kim R.W."/>
            <person name="Kang W.-H."/>
            <person name="Huh J.H."/>
            <person name="Kang B.-C."/>
            <person name="Yang T.-J."/>
            <person name="Lee Y.-H."/>
            <person name="Bennetzen J.L."/>
            <person name="Choi D."/>
        </authorList>
    </citation>
    <scope>NUCLEOTIDE SEQUENCE [LARGE SCALE GENOMIC DNA]</scope>
    <source>
        <strain evidence="4">cv. PBC81</strain>
    </source>
</reference>
<evidence type="ECO:0000313" key="4">
    <source>
        <dbReference type="Proteomes" id="UP000224567"/>
    </source>
</evidence>
<dbReference type="AlphaFoldDB" id="A0A2G2V646"/>
<evidence type="ECO:0000256" key="1">
    <source>
        <dbReference type="SAM" id="Phobius"/>
    </source>
</evidence>
<name>A0A2G2V646_CAPBA</name>
<keyword evidence="4" id="KW-1185">Reference proteome</keyword>
<keyword evidence="1" id="KW-0472">Membrane</keyword>
<evidence type="ECO:0000259" key="2">
    <source>
        <dbReference type="Pfam" id="PF07734"/>
    </source>
</evidence>
<dbReference type="InterPro" id="IPR006527">
    <property type="entry name" value="F-box-assoc_dom_typ1"/>
</dbReference>
<keyword evidence="1" id="KW-0812">Transmembrane</keyword>